<dbReference type="EMBL" id="UINC01093598">
    <property type="protein sequence ID" value="SVC48140.1"/>
    <property type="molecule type" value="Genomic_DNA"/>
</dbReference>
<dbReference type="Pfam" id="PF06714">
    <property type="entry name" value="Gp5_OB"/>
    <property type="match status" value="1"/>
</dbReference>
<dbReference type="SUPFAM" id="SSF69349">
    <property type="entry name" value="Phage fibre proteins"/>
    <property type="match status" value="1"/>
</dbReference>
<name>A0A382MHM7_9ZZZZ</name>
<dbReference type="SUPFAM" id="SSF69255">
    <property type="entry name" value="gp5 N-terminal domain-like"/>
    <property type="match status" value="1"/>
</dbReference>
<accession>A0A382MHM7</accession>
<dbReference type="AlphaFoldDB" id="A0A382MHM7"/>
<sequence>MQFMGFDGFIWFTGVVEDRRDPMKLGRMKVRIAGLHTEKRELGITEGIPIEDLPWAHPMQPLTSAAMNGIGTTPLGPVEGTWVVGFFRDGENAQEPIVMGTLGGYPMEKPKEIGFHDPNLVYPKETHLIEPDTHRRARRTFKAPPKGEEFDSKPTPLDTEGGREEDKEVYKALADTWDEPENPFDALYPFNHVRGTESGHVEEWDDTVDHERMMRWHRTGTFEEIRETGTKVTKIQRDNYRIVLGNDYVHIKPNENGLEGTGDGGNM</sequence>
<feature type="domain" description="Protein Gp5 N-terminal OB-fold" evidence="2">
    <location>
        <begin position="34"/>
        <end position="139"/>
    </location>
</feature>
<proteinExistence type="predicted"/>
<dbReference type="Gene3D" id="3.10.450.190">
    <property type="match status" value="1"/>
</dbReference>
<organism evidence="3">
    <name type="scientific">marine metagenome</name>
    <dbReference type="NCBI Taxonomy" id="408172"/>
    <lineage>
        <taxon>unclassified sequences</taxon>
        <taxon>metagenomes</taxon>
        <taxon>ecological metagenomes</taxon>
    </lineage>
</organism>
<evidence type="ECO:0000256" key="1">
    <source>
        <dbReference type="SAM" id="MobiDB-lite"/>
    </source>
</evidence>
<gene>
    <name evidence="3" type="ORF">METZ01_LOCUS300994</name>
</gene>
<reference evidence="3" key="1">
    <citation type="submission" date="2018-05" db="EMBL/GenBank/DDBJ databases">
        <authorList>
            <person name="Lanie J.A."/>
            <person name="Ng W.-L."/>
            <person name="Kazmierczak K.M."/>
            <person name="Andrzejewski T.M."/>
            <person name="Davidsen T.M."/>
            <person name="Wayne K.J."/>
            <person name="Tettelin H."/>
            <person name="Glass J.I."/>
            <person name="Rusch D."/>
            <person name="Podicherti R."/>
            <person name="Tsui H.-C.T."/>
            <person name="Winkler M.E."/>
        </authorList>
    </citation>
    <scope>NUCLEOTIDE SEQUENCE</scope>
</reference>
<dbReference type="Gene3D" id="2.40.50.260">
    <property type="entry name" value="Nucleic acid-binding protein domain"/>
    <property type="match status" value="1"/>
</dbReference>
<feature type="non-terminal residue" evidence="3">
    <location>
        <position position="267"/>
    </location>
</feature>
<evidence type="ECO:0000313" key="3">
    <source>
        <dbReference type="EMBL" id="SVC48140.1"/>
    </source>
</evidence>
<protein>
    <recommendedName>
        <fullName evidence="2">Protein Gp5 N-terminal OB-fold domain-containing protein</fullName>
    </recommendedName>
</protein>
<evidence type="ECO:0000259" key="2">
    <source>
        <dbReference type="Pfam" id="PF06714"/>
    </source>
</evidence>
<feature type="region of interest" description="Disordered" evidence="1">
    <location>
        <begin position="140"/>
        <end position="165"/>
    </location>
</feature>
<dbReference type="InterPro" id="IPR009590">
    <property type="entry name" value="Gp5_OB_N"/>
</dbReference>